<proteinExistence type="predicted"/>
<accession>S5MVE6</accession>
<dbReference type="PATRIC" id="fig|1197719.3.peg.3408"/>
<dbReference type="AlphaFoldDB" id="S5MVE6"/>
<reference evidence="1 2" key="1">
    <citation type="submission" date="2013-07" db="EMBL/GenBank/DDBJ databases">
        <title>Genome sequence of Salmonella bongori N268-08 - a rare clinical isolate.</title>
        <authorList>
            <person name="Marti R."/>
            <person name="Hagens S."/>
            <person name="Loessner M.J."/>
            <person name="Klumpp J."/>
        </authorList>
    </citation>
    <scope>NUCLEOTIDE SEQUENCE [LARGE SCALE GENOMIC DNA]</scope>
    <source>
        <strain evidence="1 2">N268-08</strain>
    </source>
</reference>
<organism evidence="1 2">
    <name type="scientific">Salmonella bongori N268-08</name>
    <dbReference type="NCBI Taxonomy" id="1197719"/>
    <lineage>
        <taxon>Bacteria</taxon>
        <taxon>Pseudomonadati</taxon>
        <taxon>Pseudomonadota</taxon>
        <taxon>Gammaproteobacteria</taxon>
        <taxon>Enterobacterales</taxon>
        <taxon>Enterobacteriaceae</taxon>
        <taxon>Salmonella</taxon>
    </lineage>
</organism>
<name>S5MVE6_SALBN</name>
<dbReference type="KEGG" id="sbz:A464_3417"/>
<evidence type="ECO:0000313" key="1">
    <source>
        <dbReference type="EMBL" id="AGR60601.1"/>
    </source>
</evidence>
<dbReference type="Proteomes" id="UP000015042">
    <property type="component" value="Chromosome"/>
</dbReference>
<sequence>MNLPRLYGTLSQPIDNAQAQQEHGDGAGASYAYLAFALFCPFRIGKYG</sequence>
<protein>
    <submittedName>
        <fullName evidence="1">Uncharacterized protein</fullName>
    </submittedName>
</protein>
<evidence type="ECO:0000313" key="2">
    <source>
        <dbReference type="Proteomes" id="UP000015042"/>
    </source>
</evidence>
<gene>
    <name evidence="1" type="ORF">A464_3417</name>
</gene>
<dbReference type="HOGENOM" id="CLU_3199292_0_0_6"/>
<dbReference type="EMBL" id="CP006608">
    <property type="protein sequence ID" value="AGR60601.1"/>
    <property type="molecule type" value="Genomic_DNA"/>
</dbReference>